<accession>A0ACB6Z095</accession>
<dbReference type="EMBL" id="MU118324">
    <property type="protein sequence ID" value="KAF9642904.1"/>
    <property type="molecule type" value="Genomic_DNA"/>
</dbReference>
<reference evidence="1" key="1">
    <citation type="submission" date="2019-10" db="EMBL/GenBank/DDBJ databases">
        <authorList>
            <consortium name="DOE Joint Genome Institute"/>
            <person name="Kuo A."/>
            <person name="Miyauchi S."/>
            <person name="Kiss E."/>
            <person name="Drula E."/>
            <person name="Kohler A."/>
            <person name="Sanchez-Garcia M."/>
            <person name="Andreopoulos B."/>
            <person name="Barry K.W."/>
            <person name="Bonito G."/>
            <person name="Buee M."/>
            <person name="Carver A."/>
            <person name="Chen C."/>
            <person name="Cichocki N."/>
            <person name="Clum A."/>
            <person name="Culley D."/>
            <person name="Crous P.W."/>
            <person name="Fauchery L."/>
            <person name="Girlanda M."/>
            <person name="Hayes R."/>
            <person name="Keri Z."/>
            <person name="Labutti K."/>
            <person name="Lipzen A."/>
            <person name="Lombard V."/>
            <person name="Magnuson J."/>
            <person name="Maillard F."/>
            <person name="Morin E."/>
            <person name="Murat C."/>
            <person name="Nolan M."/>
            <person name="Ohm R."/>
            <person name="Pangilinan J."/>
            <person name="Pereira M."/>
            <person name="Perotto S."/>
            <person name="Peter M."/>
            <person name="Riley R."/>
            <person name="Sitrit Y."/>
            <person name="Stielow B."/>
            <person name="Szollosi G."/>
            <person name="Zifcakova L."/>
            <person name="Stursova M."/>
            <person name="Spatafora J.W."/>
            <person name="Tedersoo L."/>
            <person name="Vaario L.-M."/>
            <person name="Yamada A."/>
            <person name="Yan M."/>
            <person name="Wang P."/>
            <person name="Xu J."/>
            <person name="Bruns T."/>
            <person name="Baldrian P."/>
            <person name="Vilgalys R."/>
            <person name="Henrissat B."/>
            <person name="Grigoriev I.V."/>
            <person name="Hibbett D."/>
            <person name="Nagy L.G."/>
            <person name="Martin F.M."/>
        </authorList>
    </citation>
    <scope>NUCLEOTIDE SEQUENCE</scope>
    <source>
        <strain evidence="1">P2</strain>
    </source>
</reference>
<dbReference type="Proteomes" id="UP000886501">
    <property type="component" value="Unassembled WGS sequence"/>
</dbReference>
<keyword evidence="2" id="KW-1185">Reference proteome</keyword>
<comment type="caution">
    <text evidence="1">The sequence shown here is derived from an EMBL/GenBank/DDBJ whole genome shotgun (WGS) entry which is preliminary data.</text>
</comment>
<protein>
    <submittedName>
        <fullName evidence="1">Uncharacterized protein</fullName>
    </submittedName>
</protein>
<organism evidence="1 2">
    <name type="scientific">Thelephora ganbajun</name>
    <name type="common">Ganba fungus</name>
    <dbReference type="NCBI Taxonomy" id="370292"/>
    <lineage>
        <taxon>Eukaryota</taxon>
        <taxon>Fungi</taxon>
        <taxon>Dikarya</taxon>
        <taxon>Basidiomycota</taxon>
        <taxon>Agaricomycotina</taxon>
        <taxon>Agaricomycetes</taxon>
        <taxon>Thelephorales</taxon>
        <taxon>Thelephoraceae</taxon>
        <taxon>Thelephora</taxon>
    </lineage>
</organism>
<evidence type="ECO:0000313" key="1">
    <source>
        <dbReference type="EMBL" id="KAF9642904.1"/>
    </source>
</evidence>
<name>A0ACB6Z095_THEGA</name>
<gene>
    <name evidence="1" type="ORF">BDM02DRAFT_3192488</name>
</gene>
<proteinExistence type="predicted"/>
<sequence length="300" mass="34195">MEGHRFKAGCFPWVKIRVRRTGKDVTLTLVDEVLAQEDWEMPRRAFHLYSSFNDQVWQQAISSLRNIDENHCKYPMYDDESVLFELIQKGVVDLPFNDDITIGSVLRYMAVMGECLWSLLEHQQAMINQIERHFYKAMSDNHILSKKVIRLEAWLNKMKVSNYSPGDGLDSQSPSAFEHFNLLVGSLLETAPRSNVPDPVATPCPFFVSDPSRRIAVDPHDSPSGQNTKVSPIEVPVVDIPLASLEGRKHRKRERLQCFKEHQASQCLDDPSSPEVPLKDSAPYDDSDINSLEVNLLLQC</sequence>
<evidence type="ECO:0000313" key="2">
    <source>
        <dbReference type="Proteomes" id="UP000886501"/>
    </source>
</evidence>
<reference evidence="1" key="2">
    <citation type="journal article" date="2020" name="Nat. Commun.">
        <title>Large-scale genome sequencing of mycorrhizal fungi provides insights into the early evolution of symbiotic traits.</title>
        <authorList>
            <person name="Miyauchi S."/>
            <person name="Kiss E."/>
            <person name="Kuo A."/>
            <person name="Drula E."/>
            <person name="Kohler A."/>
            <person name="Sanchez-Garcia M."/>
            <person name="Morin E."/>
            <person name="Andreopoulos B."/>
            <person name="Barry K.W."/>
            <person name="Bonito G."/>
            <person name="Buee M."/>
            <person name="Carver A."/>
            <person name="Chen C."/>
            <person name="Cichocki N."/>
            <person name="Clum A."/>
            <person name="Culley D."/>
            <person name="Crous P.W."/>
            <person name="Fauchery L."/>
            <person name="Girlanda M."/>
            <person name="Hayes R.D."/>
            <person name="Keri Z."/>
            <person name="LaButti K."/>
            <person name="Lipzen A."/>
            <person name="Lombard V."/>
            <person name="Magnuson J."/>
            <person name="Maillard F."/>
            <person name="Murat C."/>
            <person name="Nolan M."/>
            <person name="Ohm R.A."/>
            <person name="Pangilinan J."/>
            <person name="Pereira M.F."/>
            <person name="Perotto S."/>
            <person name="Peter M."/>
            <person name="Pfister S."/>
            <person name="Riley R."/>
            <person name="Sitrit Y."/>
            <person name="Stielow J.B."/>
            <person name="Szollosi G."/>
            <person name="Zifcakova L."/>
            <person name="Stursova M."/>
            <person name="Spatafora J.W."/>
            <person name="Tedersoo L."/>
            <person name="Vaario L.M."/>
            <person name="Yamada A."/>
            <person name="Yan M."/>
            <person name="Wang P."/>
            <person name="Xu J."/>
            <person name="Bruns T."/>
            <person name="Baldrian P."/>
            <person name="Vilgalys R."/>
            <person name="Dunand C."/>
            <person name="Henrissat B."/>
            <person name="Grigoriev I.V."/>
            <person name="Hibbett D."/>
            <person name="Nagy L.G."/>
            <person name="Martin F.M."/>
        </authorList>
    </citation>
    <scope>NUCLEOTIDE SEQUENCE</scope>
    <source>
        <strain evidence="1">P2</strain>
    </source>
</reference>